<comment type="caution">
    <text evidence="2">The sequence shown here is derived from an EMBL/GenBank/DDBJ whole genome shotgun (WGS) entry which is preliminary data.</text>
</comment>
<dbReference type="PANTHER" id="PTHR31669:SF281">
    <property type="entry name" value="PROTEIN FAR1-RELATED SEQUENCE"/>
    <property type="match status" value="1"/>
</dbReference>
<keyword evidence="1" id="KW-0862">Zinc</keyword>
<evidence type="ECO:0000313" key="2">
    <source>
        <dbReference type="EMBL" id="KAK2654571.1"/>
    </source>
</evidence>
<dbReference type="Proteomes" id="UP001280121">
    <property type="component" value="Unassembled WGS sequence"/>
</dbReference>
<name>A0AAD9X7U7_9ROSI</name>
<keyword evidence="1" id="KW-0479">Metal-binding</keyword>
<keyword evidence="1" id="KW-0539">Nucleus</keyword>
<keyword evidence="3" id="KW-1185">Reference proteome</keyword>
<dbReference type="GO" id="GO:0005634">
    <property type="term" value="C:nucleus"/>
    <property type="evidence" value="ECO:0007669"/>
    <property type="project" value="UniProtKB-SubCell"/>
</dbReference>
<sequence>MHNHPFVRQECTHMLPSHRKISVTQAIEVDLAEESRISLKSSYELLDSEEQITNMFWEDAKMIIDYGQFGDVLSFDTTYKINKENRTLAVFFLIHFERAVNDKRFKELKAEYDLLSKLVNVKINAKMLIQAREVFIKAISLEFQREFEQAVELNMNCATIGGNIIYSVNTDCASKERHVKMDSDNTLSCSFKMSQMKGVLCSHVIKILRDAFNIKEIPTQYILKRWTKQARVECVQDIHGREIQEDPKLQQTCRYRSLCSIFTRISSRFSKSEKAYILANEQALLISKQLYQVYAGDSPHLCHGVLSNSAFRFTPVHGINGVMRIMIPCLRCVCCEPGPPGHCCKCIC</sequence>
<dbReference type="GO" id="GO:0006355">
    <property type="term" value="P:regulation of DNA-templated transcription"/>
    <property type="evidence" value="ECO:0007669"/>
    <property type="project" value="UniProtKB-UniRule"/>
</dbReference>
<dbReference type="GO" id="GO:0008270">
    <property type="term" value="F:zinc ion binding"/>
    <property type="evidence" value="ECO:0007669"/>
    <property type="project" value="UniProtKB-UniRule"/>
</dbReference>
<dbReference type="EMBL" id="JANJYI010000004">
    <property type="protein sequence ID" value="KAK2654571.1"/>
    <property type="molecule type" value="Genomic_DNA"/>
</dbReference>
<comment type="subcellular location">
    <subcellularLocation>
        <location evidence="1">Nucleus</location>
    </subcellularLocation>
</comment>
<gene>
    <name evidence="2" type="ORF">Ddye_014427</name>
</gene>
<dbReference type="InterPro" id="IPR031052">
    <property type="entry name" value="FHY3/FAR1"/>
</dbReference>
<evidence type="ECO:0000313" key="3">
    <source>
        <dbReference type="Proteomes" id="UP001280121"/>
    </source>
</evidence>
<protein>
    <recommendedName>
        <fullName evidence="1">Protein FAR1-RELATED SEQUENCE</fullName>
    </recommendedName>
</protein>
<keyword evidence="1" id="KW-0863">Zinc-finger</keyword>
<dbReference type="AlphaFoldDB" id="A0AAD9X7U7"/>
<evidence type="ECO:0000256" key="1">
    <source>
        <dbReference type="RuleBase" id="RU367018"/>
    </source>
</evidence>
<accession>A0AAD9X7U7</accession>
<reference evidence="2" key="1">
    <citation type="journal article" date="2023" name="Plant J.">
        <title>Genome sequences and population genomics provide insights into the demographic history, inbreeding, and mutation load of two 'living fossil' tree species of Dipteronia.</title>
        <authorList>
            <person name="Feng Y."/>
            <person name="Comes H.P."/>
            <person name="Chen J."/>
            <person name="Zhu S."/>
            <person name="Lu R."/>
            <person name="Zhang X."/>
            <person name="Li P."/>
            <person name="Qiu J."/>
            <person name="Olsen K.M."/>
            <person name="Qiu Y."/>
        </authorList>
    </citation>
    <scope>NUCLEOTIDE SEQUENCE</scope>
    <source>
        <strain evidence="2">KIB01</strain>
    </source>
</reference>
<comment type="function">
    <text evidence="1">Putative transcription activator involved in regulating light control of development.</text>
</comment>
<organism evidence="2 3">
    <name type="scientific">Dipteronia dyeriana</name>
    <dbReference type="NCBI Taxonomy" id="168575"/>
    <lineage>
        <taxon>Eukaryota</taxon>
        <taxon>Viridiplantae</taxon>
        <taxon>Streptophyta</taxon>
        <taxon>Embryophyta</taxon>
        <taxon>Tracheophyta</taxon>
        <taxon>Spermatophyta</taxon>
        <taxon>Magnoliopsida</taxon>
        <taxon>eudicotyledons</taxon>
        <taxon>Gunneridae</taxon>
        <taxon>Pentapetalae</taxon>
        <taxon>rosids</taxon>
        <taxon>malvids</taxon>
        <taxon>Sapindales</taxon>
        <taxon>Sapindaceae</taxon>
        <taxon>Hippocastanoideae</taxon>
        <taxon>Acereae</taxon>
        <taxon>Dipteronia</taxon>
    </lineage>
</organism>
<dbReference type="PANTHER" id="PTHR31669">
    <property type="entry name" value="PROTEIN FAR1-RELATED SEQUENCE 10-RELATED"/>
    <property type="match status" value="1"/>
</dbReference>
<comment type="similarity">
    <text evidence="1">Belongs to the FHY3/FAR1 family.</text>
</comment>
<proteinExistence type="inferred from homology"/>